<evidence type="ECO:0000313" key="2">
    <source>
        <dbReference type="EMBL" id="KZT30644.1"/>
    </source>
</evidence>
<dbReference type="AlphaFoldDB" id="A0A165W3Z2"/>
<dbReference type="STRING" id="1314782.A0A165W3Z2"/>
<dbReference type="Proteomes" id="UP000076761">
    <property type="component" value="Unassembled WGS sequence"/>
</dbReference>
<dbReference type="InParanoid" id="A0A165W3Z2"/>
<reference evidence="2 3" key="1">
    <citation type="journal article" date="2016" name="Mol. Biol. Evol.">
        <title>Comparative Genomics of Early-Diverging Mushroom-Forming Fungi Provides Insights into the Origins of Lignocellulose Decay Capabilities.</title>
        <authorList>
            <person name="Nagy L.G."/>
            <person name="Riley R."/>
            <person name="Tritt A."/>
            <person name="Adam C."/>
            <person name="Daum C."/>
            <person name="Floudas D."/>
            <person name="Sun H."/>
            <person name="Yadav J.S."/>
            <person name="Pangilinan J."/>
            <person name="Larsson K.H."/>
            <person name="Matsuura K."/>
            <person name="Barry K."/>
            <person name="Labutti K."/>
            <person name="Kuo R."/>
            <person name="Ohm R.A."/>
            <person name="Bhattacharya S.S."/>
            <person name="Shirouzu T."/>
            <person name="Yoshinaga Y."/>
            <person name="Martin F.M."/>
            <person name="Grigoriev I.V."/>
            <person name="Hibbett D.S."/>
        </authorList>
    </citation>
    <scope>NUCLEOTIDE SEQUENCE [LARGE SCALE GENOMIC DNA]</scope>
    <source>
        <strain evidence="2 3">HHB14362 ss-1</strain>
    </source>
</reference>
<evidence type="ECO:0000256" key="1">
    <source>
        <dbReference type="SAM" id="MobiDB-lite"/>
    </source>
</evidence>
<dbReference type="OrthoDB" id="7344096at2759"/>
<evidence type="ECO:0000313" key="3">
    <source>
        <dbReference type="Proteomes" id="UP000076761"/>
    </source>
</evidence>
<gene>
    <name evidence="2" type="ORF">NEOLEDRAFT_1053393</name>
</gene>
<name>A0A165W3Z2_9AGAM</name>
<feature type="compositionally biased region" description="Low complexity" evidence="1">
    <location>
        <begin position="58"/>
        <end position="70"/>
    </location>
</feature>
<protein>
    <submittedName>
        <fullName evidence="2">Uncharacterized protein</fullName>
    </submittedName>
</protein>
<feature type="region of interest" description="Disordered" evidence="1">
    <location>
        <begin position="28"/>
        <end position="88"/>
    </location>
</feature>
<proteinExistence type="predicted"/>
<keyword evidence="3" id="KW-1185">Reference proteome</keyword>
<sequence length="139" mass="15656">LNYLAEIDEEGKLRWARNHELVDTTAGRWKDAGDGQGIVEADDIDATQDHSDVQRQQSSTSISSGSSIGSDEAHYNEPPKGSNPVSKAVHRHLTVREWTDKLLGKTTKMNKWIYVAVSFLLMIMPHDFTFEPSQDRNCK</sequence>
<dbReference type="EMBL" id="KV425551">
    <property type="protein sequence ID" value="KZT30644.1"/>
    <property type="molecule type" value="Genomic_DNA"/>
</dbReference>
<organism evidence="2 3">
    <name type="scientific">Neolentinus lepideus HHB14362 ss-1</name>
    <dbReference type="NCBI Taxonomy" id="1314782"/>
    <lineage>
        <taxon>Eukaryota</taxon>
        <taxon>Fungi</taxon>
        <taxon>Dikarya</taxon>
        <taxon>Basidiomycota</taxon>
        <taxon>Agaricomycotina</taxon>
        <taxon>Agaricomycetes</taxon>
        <taxon>Gloeophyllales</taxon>
        <taxon>Gloeophyllaceae</taxon>
        <taxon>Neolentinus</taxon>
    </lineage>
</organism>
<accession>A0A165W3Z2</accession>
<feature type="non-terminal residue" evidence="2">
    <location>
        <position position="1"/>
    </location>
</feature>